<dbReference type="Pfam" id="PF11798">
    <property type="entry name" value="IMS_HHH"/>
    <property type="match status" value="1"/>
</dbReference>
<keyword evidence="8 11" id="KW-0239">DNA-directed DNA polymerase</keyword>
<dbReference type="InterPro" id="IPR050116">
    <property type="entry name" value="DNA_polymerase-Y"/>
</dbReference>
<keyword evidence="9 11" id="KW-0234">DNA repair</keyword>
<dbReference type="AlphaFoldDB" id="A0A1G2R7T5"/>
<dbReference type="InterPro" id="IPR022880">
    <property type="entry name" value="DNApol_IV"/>
</dbReference>
<dbReference type="GO" id="GO:0006281">
    <property type="term" value="P:DNA repair"/>
    <property type="evidence" value="ECO:0007669"/>
    <property type="project" value="UniProtKB-UniRule"/>
</dbReference>
<evidence type="ECO:0000256" key="3">
    <source>
        <dbReference type="ARBA" id="ARBA00022695"/>
    </source>
</evidence>
<dbReference type="GO" id="GO:0042276">
    <property type="term" value="P:error-prone translesion synthesis"/>
    <property type="evidence" value="ECO:0007669"/>
    <property type="project" value="TreeGrafter"/>
</dbReference>
<evidence type="ECO:0000313" key="14">
    <source>
        <dbReference type="Proteomes" id="UP000178529"/>
    </source>
</evidence>
<dbReference type="InterPro" id="IPR001126">
    <property type="entry name" value="UmuC"/>
</dbReference>
<sequence length="350" mass="39407">MEERIILHLDMDAFFAAVEERESPHFKGKPVVVGADPLNGKGRGVVSTANYEARKYGIHSALPISTAWKLCPQAVFLPVNGELYNEVSSQIMEILHNYVSVVEQVSLDEAYLDISFVGTYKKAEKLGQDIRKEIFERERLPASCGIGPNKMVAKIACGRAKPNGILIVEPKDVEKFLEPLDIQEIPGVGPKTAVLLYQAFQKQELTVADVKKMERKKLIDLLGVYGGDLYDRVRGVDENPVVAEEEVKSIGKEHTFMQDTRDGEEIFGVFKELVRDVWQEVKEQNLAFRGITVRCRFQGFETHTKSKTGKKAVQSEEFFQKEANKLLLRFLVENPKPVRLVGIRLSLLSA</sequence>
<keyword evidence="11" id="KW-0515">Mutator protein</keyword>
<dbReference type="Pfam" id="PF00817">
    <property type="entry name" value="IMS"/>
    <property type="match status" value="1"/>
</dbReference>
<dbReference type="SUPFAM" id="SSF56672">
    <property type="entry name" value="DNA/RNA polymerases"/>
    <property type="match status" value="1"/>
</dbReference>
<reference evidence="13 14" key="1">
    <citation type="journal article" date="2016" name="Nat. Commun.">
        <title>Thousands of microbial genomes shed light on interconnected biogeochemical processes in an aquifer system.</title>
        <authorList>
            <person name="Anantharaman K."/>
            <person name="Brown C.T."/>
            <person name="Hug L.A."/>
            <person name="Sharon I."/>
            <person name="Castelle C.J."/>
            <person name="Probst A.J."/>
            <person name="Thomas B.C."/>
            <person name="Singh A."/>
            <person name="Wilkins M.J."/>
            <person name="Karaoz U."/>
            <person name="Brodie E.L."/>
            <person name="Williams K.H."/>
            <person name="Hubbard S.S."/>
            <person name="Banfield J.F."/>
        </authorList>
    </citation>
    <scope>NUCLEOTIDE SEQUENCE [LARGE SCALE GENOMIC DNA]</scope>
</reference>
<evidence type="ECO:0000256" key="10">
    <source>
        <dbReference type="ARBA" id="ARBA00049244"/>
    </source>
</evidence>
<comment type="subcellular location">
    <subcellularLocation>
        <location evidence="11">Cytoplasm</location>
    </subcellularLocation>
</comment>
<dbReference type="Gene3D" id="3.30.70.270">
    <property type="match status" value="1"/>
</dbReference>
<dbReference type="FunFam" id="3.30.1490.100:FF:000004">
    <property type="entry name" value="DNA polymerase IV"/>
    <property type="match status" value="1"/>
</dbReference>
<evidence type="ECO:0000256" key="2">
    <source>
        <dbReference type="ARBA" id="ARBA00022679"/>
    </source>
</evidence>
<evidence type="ECO:0000256" key="5">
    <source>
        <dbReference type="ARBA" id="ARBA00022723"/>
    </source>
</evidence>
<evidence type="ECO:0000256" key="7">
    <source>
        <dbReference type="ARBA" id="ARBA00022842"/>
    </source>
</evidence>
<comment type="similarity">
    <text evidence="1 11">Belongs to the DNA polymerase type-Y family.</text>
</comment>
<feature type="binding site" evidence="11">
    <location>
        <position position="10"/>
    </location>
    <ligand>
        <name>Mg(2+)</name>
        <dbReference type="ChEBI" id="CHEBI:18420"/>
    </ligand>
</feature>
<evidence type="ECO:0000256" key="9">
    <source>
        <dbReference type="ARBA" id="ARBA00023204"/>
    </source>
</evidence>
<comment type="subunit">
    <text evidence="11">Monomer.</text>
</comment>
<dbReference type="Proteomes" id="UP000178529">
    <property type="component" value="Unassembled WGS sequence"/>
</dbReference>
<organism evidence="13 14">
    <name type="scientific">Candidatus Wildermuthbacteria bacterium RIFCSPHIGHO2_02_FULL_48_16</name>
    <dbReference type="NCBI Taxonomy" id="1802453"/>
    <lineage>
        <taxon>Bacteria</taxon>
        <taxon>Candidatus Wildermuthiibacteriota</taxon>
    </lineage>
</organism>
<dbReference type="InterPro" id="IPR024728">
    <property type="entry name" value="PolY_HhH_motif"/>
</dbReference>
<dbReference type="GO" id="GO:0000287">
    <property type="term" value="F:magnesium ion binding"/>
    <property type="evidence" value="ECO:0007669"/>
    <property type="project" value="UniProtKB-UniRule"/>
</dbReference>
<feature type="binding site" evidence="11">
    <location>
        <position position="108"/>
    </location>
    <ligand>
        <name>Mg(2+)</name>
        <dbReference type="ChEBI" id="CHEBI:18420"/>
    </ligand>
</feature>
<keyword evidence="6 11" id="KW-0227">DNA damage</keyword>
<dbReference type="HAMAP" id="MF_01113">
    <property type="entry name" value="DNApol_IV"/>
    <property type="match status" value="1"/>
</dbReference>
<dbReference type="Gene3D" id="3.40.1170.60">
    <property type="match status" value="1"/>
</dbReference>
<feature type="active site" evidence="11">
    <location>
        <position position="109"/>
    </location>
</feature>
<dbReference type="EC" id="2.7.7.7" evidence="11"/>
<comment type="function">
    <text evidence="11">Poorly processive, error-prone DNA polymerase involved in untargeted mutagenesis. Copies undamaged DNA at stalled replication forks, which arise in vivo from mismatched or misaligned primer ends. These misaligned primers can be extended by PolIV. Exhibits no 3'-5' exonuclease (proofreading) activity. May be involved in translesional synthesis, in conjunction with the beta clamp from PolIII.</text>
</comment>
<dbReference type="Gene3D" id="3.30.1490.100">
    <property type="entry name" value="DNA polymerase, Y-family, little finger domain"/>
    <property type="match status" value="1"/>
</dbReference>
<keyword evidence="7 11" id="KW-0460">Magnesium</keyword>
<keyword evidence="4 11" id="KW-0235">DNA replication</keyword>
<dbReference type="GO" id="GO:0006261">
    <property type="term" value="P:DNA-templated DNA replication"/>
    <property type="evidence" value="ECO:0007669"/>
    <property type="project" value="UniProtKB-UniRule"/>
</dbReference>
<dbReference type="InterPro" id="IPR017961">
    <property type="entry name" value="DNA_pol_Y-fam_little_finger"/>
</dbReference>
<feature type="site" description="Substrate discrimination" evidence="11">
    <location>
        <position position="15"/>
    </location>
</feature>
<dbReference type="InterPro" id="IPR036775">
    <property type="entry name" value="DNA_pol_Y-fam_lit_finger_sf"/>
</dbReference>
<dbReference type="SUPFAM" id="SSF100879">
    <property type="entry name" value="Lesion bypass DNA polymerase (Y-family), little finger domain"/>
    <property type="match status" value="1"/>
</dbReference>
<dbReference type="GO" id="GO:0003684">
    <property type="term" value="F:damaged DNA binding"/>
    <property type="evidence" value="ECO:0007669"/>
    <property type="project" value="InterPro"/>
</dbReference>
<feature type="domain" description="UmuC" evidence="12">
    <location>
        <begin position="6"/>
        <end position="189"/>
    </location>
</feature>
<evidence type="ECO:0000256" key="11">
    <source>
        <dbReference type="HAMAP-Rule" id="MF_01113"/>
    </source>
</evidence>
<dbReference type="NCBIfam" id="NF002677">
    <property type="entry name" value="PRK02406.1"/>
    <property type="match status" value="1"/>
</dbReference>
<comment type="caution">
    <text evidence="13">The sequence shown here is derived from an EMBL/GenBank/DDBJ whole genome shotgun (WGS) entry which is preliminary data.</text>
</comment>
<dbReference type="InterPro" id="IPR043128">
    <property type="entry name" value="Rev_trsase/Diguanyl_cyclase"/>
</dbReference>
<comment type="catalytic activity">
    <reaction evidence="10 11">
        <text>DNA(n) + a 2'-deoxyribonucleoside 5'-triphosphate = DNA(n+1) + diphosphate</text>
        <dbReference type="Rhea" id="RHEA:22508"/>
        <dbReference type="Rhea" id="RHEA-COMP:17339"/>
        <dbReference type="Rhea" id="RHEA-COMP:17340"/>
        <dbReference type="ChEBI" id="CHEBI:33019"/>
        <dbReference type="ChEBI" id="CHEBI:61560"/>
        <dbReference type="ChEBI" id="CHEBI:173112"/>
        <dbReference type="EC" id="2.7.7.7"/>
    </reaction>
</comment>
<name>A0A1G2R7T5_9BACT</name>
<evidence type="ECO:0000256" key="8">
    <source>
        <dbReference type="ARBA" id="ARBA00022932"/>
    </source>
</evidence>
<dbReference type="Pfam" id="PF11799">
    <property type="entry name" value="IMS_C"/>
    <property type="match status" value="1"/>
</dbReference>
<dbReference type="PANTHER" id="PTHR11076">
    <property type="entry name" value="DNA REPAIR POLYMERASE UMUC / TRANSFERASE FAMILY MEMBER"/>
    <property type="match status" value="1"/>
</dbReference>
<dbReference type="GO" id="GO:0005737">
    <property type="term" value="C:cytoplasm"/>
    <property type="evidence" value="ECO:0007669"/>
    <property type="project" value="UniProtKB-SubCell"/>
</dbReference>
<keyword evidence="5 11" id="KW-0479">Metal-binding</keyword>
<keyword evidence="2 11" id="KW-0808">Transferase</keyword>
<accession>A0A1G2R7T5</accession>
<evidence type="ECO:0000256" key="4">
    <source>
        <dbReference type="ARBA" id="ARBA00022705"/>
    </source>
</evidence>
<keyword evidence="11" id="KW-0963">Cytoplasm</keyword>
<keyword evidence="11" id="KW-0238">DNA-binding</keyword>
<keyword evidence="3 11" id="KW-0548">Nucleotidyltransferase</keyword>
<dbReference type="PANTHER" id="PTHR11076:SF33">
    <property type="entry name" value="DNA POLYMERASE KAPPA"/>
    <property type="match status" value="1"/>
</dbReference>
<gene>
    <name evidence="11" type="primary">dinB</name>
    <name evidence="13" type="ORF">A3J68_00785</name>
</gene>
<evidence type="ECO:0000256" key="6">
    <source>
        <dbReference type="ARBA" id="ARBA00022763"/>
    </source>
</evidence>
<evidence type="ECO:0000313" key="13">
    <source>
        <dbReference type="EMBL" id="OHA68883.1"/>
    </source>
</evidence>
<comment type="cofactor">
    <cofactor evidence="11">
        <name>Mg(2+)</name>
        <dbReference type="ChEBI" id="CHEBI:18420"/>
    </cofactor>
    <text evidence="11">Binds 2 magnesium ions per subunit.</text>
</comment>
<protein>
    <recommendedName>
        <fullName evidence="11">DNA polymerase IV</fullName>
        <shortName evidence="11">Pol IV</shortName>
        <ecNumber evidence="11">2.7.7.7</ecNumber>
    </recommendedName>
</protein>
<evidence type="ECO:0000259" key="12">
    <source>
        <dbReference type="PROSITE" id="PS50173"/>
    </source>
</evidence>
<dbReference type="GO" id="GO:0003887">
    <property type="term" value="F:DNA-directed DNA polymerase activity"/>
    <property type="evidence" value="ECO:0007669"/>
    <property type="project" value="UniProtKB-UniRule"/>
</dbReference>
<proteinExistence type="inferred from homology"/>
<dbReference type="PROSITE" id="PS50173">
    <property type="entry name" value="UMUC"/>
    <property type="match status" value="1"/>
</dbReference>
<dbReference type="CDD" id="cd03586">
    <property type="entry name" value="PolY_Pol_IV_kappa"/>
    <property type="match status" value="1"/>
</dbReference>
<dbReference type="EMBL" id="MHTY01000012">
    <property type="protein sequence ID" value="OHA68883.1"/>
    <property type="molecule type" value="Genomic_DNA"/>
</dbReference>
<dbReference type="Gene3D" id="1.10.150.20">
    <property type="entry name" value="5' to 3' exonuclease, C-terminal subdomain"/>
    <property type="match status" value="1"/>
</dbReference>
<dbReference type="InterPro" id="IPR043502">
    <property type="entry name" value="DNA/RNA_pol_sf"/>
</dbReference>
<evidence type="ECO:0000256" key="1">
    <source>
        <dbReference type="ARBA" id="ARBA00010945"/>
    </source>
</evidence>